<evidence type="ECO:0000259" key="1">
    <source>
        <dbReference type="Pfam" id="PF01551"/>
    </source>
</evidence>
<evidence type="ECO:0000313" key="3">
    <source>
        <dbReference type="Proteomes" id="UP000253919"/>
    </source>
</evidence>
<organism evidence="2 3">
    <name type="scientific">Adhaeribacter pallidiroseus</name>
    <dbReference type="NCBI Taxonomy" id="2072847"/>
    <lineage>
        <taxon>Bacteria</taxon>
        <taxon>Pseudomonadati</taxon>
        <taxon>Bacteroidota</taxon>
        <taxon>Cytophagia</taxon>
        <taxon>Cytophagales</taxon>
        <taxon>Hymenobacteraceae</taxon>
        <taxon>Adhaeribacter</taxon>
    </lineage>
</organism>
<dbReference type="Pfam" id="PF01551">
    <property type="entry name" value="Peptidase_M23"/>
    <property type="match status" value="1"/>
</dbReference>
<dbReference type="Proteomes" id="UP000253919">
    <property type="component" value="Unassembled WGS sequence"/>
</dbReference>
<dbReference type="SUPFAM" id="SSF51261">
    <property type="entry name" value="Duplicated hybrid motif"/>
    <property type="match status" value="1"/>
</dbReference>
<accession>A0A369QH02</accession>
<comment type="caution">
    <text evidence="2">The sequence shown here is derived from an EMBL/GenBank/DDBJ whole genome shotgun (WGS) entry which is preliminary data.</text>
</comment>
<proteinExistence type="predicted"/>
<dbReference type="PANTHER" id="PTHR21666:SF270">
    <property type="entry name" value="MUREIN HYDROLASE ACTIVATOR ENVC"/>
    <property type="match status" value="1"/>
</dbReference>
<feature type="domain" description="M23ase beta-sheet core" evidence="1">
    <location>
        <begin position="94"/>
        <end position="191"/>
    </location>
</feature>
<name>A0A369QH02_9BACT</name>
<evidence type="ECO:0000313" key="2">
    <source>
        <dbReference type="EMBL" id="RDC63560.1"/>
    </source>
</evidence>
<gene>
    <name evidence="2" type="ORF">AHMF7616_02165</name>
</gene>
<dbReference type="InterPro" id="IPR016047">
    <property type="entry name" value="M23ase_b-sheet_dom"/>
</dbReference>
<reference evidence="2 3" key="1">
    <citation type="submission" date="2018-04" db="EMBL/GenBank/DDBJ databases">
        <title>Adhaeribacter sp. HMF7616 genome sequencing and assembly.</title>
        <authorList>
            <person name="Kang H."/>
            <person name="Kang J."/>
            <person name="Cha I."/>
            <person name="Kim H."/>
            <person name="Joh K."/>
        </authorList>
    </citation>
    <scope>NUCLEOTIDE SEQUENCE [LARGE SCALE GENOMIC DNA]</scope>
    <source>
        <strain evidence="2 3">HMF7616</strain>
    </source>
</reference>
<dbReference type="CDD" id="cd12797">
    <property type="entry name" value="M23_peptidase"/>
    <property type="match status" value="1"/>
</dbReference>
<dbReference type="OrthoDB" id="9801052at2"/>
<dbReference type="EMBL" id="QASA01000001">
    <property type="protein sequence ID" value="RDC63560.1"/>
    <property type="molecule type" value="Genomic_DNA"/>
</dbReference>
<dbReference type="PANTHER" id="PTHR21666">
    <property type="entry name" value="PEPTIDASE-RELATED"/>
    <property type="match status" value="1"/>
</dbReference>
<dbReference type="AlphaFoldDB" id="A0A369QH02"/>
<protein>
    <recommendedName>
        <fullName evidence="1">M23ase beta-sheet core domain-containing protein</fullName>
    </recommendedName>
</protein>
<dbReference type="GO" id="GO:0004222">
    <property type="term" value="F:metalloendopeptidase activity"/>
    <property type="evidence" value="ECO:0007669"/>
    <property type="project" value="TreeGrafter"/>
</dbReference>
<keyword evidence="3" id="KW-1185">Reference proteome</keyword>
<dbReference type="InterPro" id="IPR011055">
    <property type="entry name" value="Dup_hybrid_motif"/>
</dbReference>
<dbReference type="InterPro" id="IPR050570">
    <property type="entry name" value="Cell_wall_metabolism_enzyme"/>
</dbReference>
<sequence>MPVSPTVLLTKHQTQFGPVLPLDLNANTVCRLDFSAHNALLASENLENTGQFAAFVNKLLQQQQATVGIGGYLENRIIYRRSKLFAGDLANRSIHLGVDIWVEAGTPVLAPLAGVVHSFKDNVFFGDYGPTIILEHTIKNFKFFTLYGHLGRQSLRNLHPGDVFTIGQELGTIGTFPENGDWPPHLHFQVISHMLGLQGDFPGVCSLADLNKFAQLCPDPNLILQCRHLTAF</sequence>
<dbReference type="Gene3D" id="2.70.70.10">
    <property type="entry name" value="Glucose Permease (Domain IIA)"/>
    <property type="match status" value="1"/>
</dbReference>
<dbReference type="RefSeq" id="WP_115375554.1">
    <property type="nucleotide sequence ID" value="NZ_QASA01000001.1"/>
</dbReference>